<dbReference type="PANTHER" id="PTHR36111">
    <property type="entry name" value="INNER MEMBRANE PROTEIN-RELATED"/>
    <property type="match status" value="1"/>
</dbReference>
<dbReference type="Pfam" id="PF04474">
    <property type="entry name" value="DUF554"/>
    <property type="match status" value="1"/>
</dbReference>
<dbReference type="InterPro" id="IPR007563">
    <property type="entry name" value="DUF554"/>
</dbReference>
<accession>A0A133ZJ89</accession>
<feature type="transmembrane region" description="Helical" evidence="1">
    <location>
        <begin position="6"/>
        <end position="27"/>
    </location>
</feature>
<dbReference type="PATRIC" id="fig|467210.3.peg.2017"/>
<feature type="transmembrane region" description="Helical" evidence="1">
    <location>
        <begin position="222"/>
        <end position="244"/>
    </location>
</feature>
<feature type="transmembrane region" description="Helical" evidence="1">
    <location>
        <begin position="39"/>
        <end position="58"/>
    </location>
</feature>
<proteinExistence type="predicted"/>
<comment type="caution">
    <text evidence="2">The sequence shown here is derived from an EMBL/GenBank/DDBJ whole genome shotgun (WGS) entry which is preliminary data.</text>
</comment>
<name>A0A133ZJ89_9FIRM</name>
<evidence type="ECO:0000313" key="2">
    <source>
        <dbReference type="EMBL" id="KXB55499.1"/>
    </source>
</evidence>
<dbReference type="PANTHER" id="PTHR36111:SF2">
    <property type="entry name" value="INNER MEMBRANE PROTEIN"/>
    <property type="match status" value="1"/>
</dbReference>
<evidence type="ECO:0000313" key="3">
    <source>
        <dbReference type="Proteomes" id="UP000070394"/>
    </source>
</evidence>
<keyword evidence="1" id="KW-1133">Transmembrane helix</keyword>
<dbReference type="EMBL" id="LSDA01000111">
    <property type="protein sequence ID" value="KXB55499.1"/>
    <property type="molecule type" value="Genomic_DNA"/>
</dbReference>
<keyword evidence="1" id="KW-0472">Membrane</keyword>
<feature type="transmembrane region" description="Helical" evidence="1">
    <location>
        <begin position="64"/>
        <end position="84"/>
    </location>
</feature>
<evidence type="ECO:0008006" key="4">
    <source>
        <dbReference type="Google" id="ProtNLM"/>
    </source>
</evidence>
<keyword evidence="1" id="KW-0812">Transmembrane</keyword>
<gene>
    <name evidence="2" type="ORF">HMPREF1866_02039</name>
</gene>
<feature type="transmembrane region" description="Helical" evidence="1">
    <location>
        <begin position="153"/>
        <end position="181"/>
    </location>
</feature>
<dbReference type="STRING" id="467210.HMPREF1866_02039"/>
<dbReference type="AlphaFoldDB" id="A0A133ZJ89"/>
<reference evidence="3" key="1">
    <citation type="submission" date="2016-01" db="EMBL/GenBank/DDBJ databases">
        <authorList>
            <person name="Mitreva M."/>
            <person name="Pepin K.H."/>
            <person name="Mihindukulasuriya K.A."/>
            <person name="Fulton R."/>
            <person name="Fronick C."/>
            <person name="O'Laughlin M."/>
            <person name="Miner T."/>
            <person name="Herter B."/>
            <person name="Rosa B.A."/>
            <person name="Cordes M."/>
            <person name="Tomlinson C."/>
            <person name="Wollam A."/>
            <person name="Palsikar V.B."/>
            <person name="Mardis E.R."/>
            <person name="Wilson R.K."/>
        </authorList>
    </citation>
    <scope>NUCLEOTIDE SEQUENCE [LARGE SCALE GENOMIC DNA]</scope>
    <source>
        <strain evidence="3">DNF00896</strain>
    </source>
</reference>
<protein>
    <recommendedName>
        <fullName evidence="4">DUF554 domain-containing protein</fullName>
    </recommendedName>
</protein>
<dbReference type="Proteomes" id="UP000070394">
    <property type="component" value="Unassembled WGS sequence"/>
</dbReference>
<evidence type="ECO:0000256" key="1">
    <source>
        <dbReference type="SAM" id="Phobius"/>
    </source>
</evidence>
<feature type="transmembrane region" description="Helical" evidence="1">
    <location>
        <begin position="114"/>
        <end position="133"/>
    </location>
</feature>
<organism evidence="2 3">
    <name type="scientific">Lachnoanaerobaculum saburreum</name>
    <dbReference type="NCBI Taxonomy" id="467210"/>
    <lineage>
        <taxon>Bacteria</taxon>
        <taxon>Bacillati</taxon>
        <taxon>Bacillota</taxon>
        <taxon>Clostridia</taxon>
        <taxon>Lachnospirales</taxon>
        <taxon>Lachnospiraceae</taxon>
        <taxon>Lachnoanaerobaculum</taxon>
    </lineage>
</organism>
<sequence>MRGEKMPIGVIFCSSSIIIGGILGTLFGKYLSVDFKEKINMVFGACALAMGITSVMLMKNMPAVIFATVLGTTIGLIIHFGDLINRLGVLLKNLIFGLVKRKESDISDKEYDEMLLTIIVLFCAGGTGIYGSIVSGMSGDHTLLISKAILDLFTAMIFSCLLGPVVSFIAIPQFIIFFTLFSCGGMIMPYTTPEMVDDFKAVGGIILLATSFRMIKVKMFPVADMIPAMILAMPISHIWTTYIMPLL</sequence>
<keyword evidence="3" id="KW-1185">Reference proteome</keyword>